<dbReference type="Proteomes" id="UP000694388">
    <property type="component" value="Unplaced"/>
</dbReference>
<feature type="compositionally biased region" description="Polar residues" evidence="1">
    <location>
        <begin position="79"/>
        <end position="88"/>
    </location>
</feature>
<name>A0A8C4QH70_EPTBU</name>
<keyword evidence="3" id="KW-1185">Reference proteome</keyword>
<dbReference type="Ensembl" id="ENSEBUT00000016011.1">
    <property type="protein sequence ID" value="ENSEBUP00000015435.1"/>
    <property type="gene ID" value="ENSEBUG00000009732.1"/>
</dbReference>
<feature type="compositionally biased region" description="Basic and acidic residues" evidence="1">
    <location>
        <begin position="347"/>
        <end position="356"/>
    </location>
</feature>
<dbReference type="GO" id="GO:0000226">
    <property type="term" value="P:microtubule cytoskeleton organization"/>
    <property type="evidence" value="ECO:0007669"/>
    <property type="project" value="TreeGrafter"/>
</dbReference>
<accession>A0A8C4QH70</accession>
<evidence type="ECO:0000313" key="3">
    <source>
        <dbReference type="Proteomes" id="UP000694388"/>
    </source>
</evidence>
<evidence type="ECO:0000313" key="2">
    <source>
        <dbReference type="Ensembl" id="ENSEBUP00000015435.1"/>
    </source>
</evidence>
<protein>
    <submittedName>
        <fullName evidence="2">Uncharacterized protein</fullName>
    </submittedName>
</protein>
<sequence>MLKYGSFWPTLPKGHDGEVLIHNHMTSHYNRIFQAKAIVDTSAPNSMVAKTQCKQQRLHKEKQKDGQRGIKGQRGCSHSLPSSRTDSGLVSQCSARSLWPENSPDCEIISSSPMDSFNMPVRHSLTFSFTERCRNKSRPVNSTPLHSGLRATLRPSSLPVVSTTGCSTWQARMSNWKGTPRGPQDQRSRTFAGNDLLDRHANVFTPVELGFQPRTLRTNAHSALAPQLRHYTPARRRPRTPRQDCGIQTEPTIEQLGAEKMRQLLEKARRREQQPMPVVQQRYGCNSELREQVEADIVGSVCELHLQKNKHRLDKARMLSAVEQLKRDLACHIEGANFSNHSQKPYSSREDLHESESDSILTGADHSPHVQVQDLINFVNPSLENTASSSCSETQSQNEHQIQLPTSLIISPLRSLALDDGLTLPKLSTTQAVDGINGSHIKSPEKFSQKMVTEENAEIANPDHIARTSILGTCDVTELRDEPQGWLYDDWRKCLFEGEGGGATTDFSRENNNTCI</sequence>
<feature type="region of interest" description="Disordered" evidence="1">
    <location>
        <begin position="338"/>
        <end position="364"/>
    </location>
</feature>
<dbReference type="PANTHER" id="PTHR14917">
    <property type="entry name" value="SPERMATOGENESIS-ASSOCIATED PROTEIN 7"/>
    <property type="match status" value="1"/>
</dbReference>
<dbReference type="Pfam" id="PF15244">
    <property type="entry name" value="HSD3"/>
    <property type="match status" value="1"/>
</dbReference>
<dbReference type="PANTHER" id="PTHR14917:SF4">
    <property type="entry name" value="SPERMATOGENESIS-ASSOCIATED 7"/>
    <property type="match status" value="1"/>
</dbReference>
<dbReference type="AlphaFoldDB" id="A0A8C4QH70"/>
<dbReference type="GO" id="GO:0036064">
    <property type="term" value="C:ciliary basal body"/>
    <property type="evidence" value="ECO:0007669"/>
    <property type="project" value="TreeGrafter"/>
</dbReference>
<feature type="region of interest" description="Disordered" evidence="1">
    <location>
        <begin position="51"/>
        <end position="88"/>
    </location>
</feature>
<organism evidence="2 3">
    <name type="scientific">Eptatretus burgeri</name>
    <name type="common">Inshore hagfish</name>
    <dbReference type="NCBI Taxonomy" id="7764"/>
    <lineage>
        <taxon>Eukaryota</taxon>
        <taxon>Metazoa</taxon>
        <taxon>Chordata</taxon>
        <taxon>Craniata</taxon>
        <taxon>Vertebrata</taxon>
        <taxon>Cyclostomata</taxon>
        <taxon>Myxini</taxon>
        <taxon>Myxiniformes</taxon>
        <taxon>Myxinidae</taxon>
        <taxon>Eptatretinae</taxon>
        <taxon>Eptatretus</taxon>
    </lineage>
</organism>
<proteinExistence type="predicted"/>
<reference evidence="2" key="2">
    <citation type="submission" date="2025-09" db="UniProtKB">
        <authorList>
            <consortium name="Ensembl"/>
        </authorList>
    </citation>
    <scope>IDENTIFICATION</scope>
</reference>
<evidence type="ECO:0000256" key="1">
    <source>
        <dbReference type="SAM" id="MobiDB-lite"/>
    </source>
</evidence>
<dbReference type="InterPro" id="IPR029357">
    <property type="entry name" value="SPATA7"/>
</dbReference>
<dbReference type="GO" id="GO:0005930">
    <property type="term" value="C:axoneme"/>
    <property type="evidence" value="ECO:0007669"/>
    <property type="project" value="TreeGrafter"/>
</dbReference>
<reference evidence="2" key="1">
    <citation type="submission" date="2025-08" db="UniProtKB">
        <authorList>
            <consortium name="Ensembl"/>
        </authorList>
    </citation>
    <scope>IDENTIFICATION</scope>
</reference>